<dbReference type="CDD" id="cd00156">
    <property type="entry name" value="REC"/>
    <property type="match status" value="1"/>
</dbReference>
<evidence type="ECO:0000256" key="6">
    <source>
        <dbReference type="PROSITE-ProRule" id="PRU00169"/>
    </source>
</evidence>
<dbReference type="Pfam" id="PF00072">
    <property type="entry name" value="Response_reg"/>
    <property type="match status" value="2"/>
</dbReference>
<dbReference type="RefSeq" id="WP_207690186.1">
    <property type="nucleotide sequence ID" value="NZ_CP061799.1"/>
</dbReference>
<dbReference type="GO" id="GO:0005737">
    <property type="term" value="C:cytoplasm"/>
    <property type="evidence" value="ECO:0007669"/>
    <property type="project" value="InterPro"/>
</dbReference>
<feature type="domain" description="Response regulatory" evidence="7">
    <location>
        <begin position="7"/>
        <end position="122"/>
    </location>
</feature>
<feature type="domain" description="CheB-type methylesterase" evidence="8">
    <location>
        <begin position="404"/>
        <end position="592"/>
    </location>
</feature>
<dbReference type="Pfam" id="PF14332">
    <property type="entry name" value="DUF4388"/>
    <property type="match status" value="1"/>
</dbReference>
<comment type="catalytic activity">
    <reaction evidence="4">
        <text>[protein]-L-glutamate 5-O-methyl ester + H2O = L-glutamyl-[protein] + methanol + H(+)</text>
        <dbReference type="Rhea" id="RHEA:23236"/>
        <dbReference type="Rhea" id="RHEA-COMP:10208"/>
        <dbReference type="Rhea" id="RHEA-COMP:10311"/>
        <dbReference type="ChEBI" id="CHEBI:15377"/>
        <dbReference type="ChEBI" id="CHEBI:15378"/>
        <dbReference type="ChEBI" id="CHEBI:17790"/>
        <dbReference type="ChEBI" id="CHEBI:29973"/>
        <dbReference type="ChEBI" id="CHEBI:82795"/>
        <dbReference type="EC" id="3.1.1.61"/>
    </reaction>
</comment>
<evidence type="ECO:0000256" key="2">
    <source>
        <dbReference type="ARBA" id="ARBA00022801"/>
    </source>
</evidence>
<dbReference type="EC" id="3.1.1.61" evidence="3"/>
<dbReference type="KEGG" id="dli:dnl_05260"/>
<proteinExistence type="predicted"/>
<keyword evidence="2" id="KW-0378">Hydrolase</keyword>
<evidence type="ECO:0000259" key="7">
    <source>
        <dbReference type="PROSITE" id="PS50110"/>
    </source>
</evidence>
<dbReference type="SMART" id="SM00448">
    <property type="entry name" value="REC"/>
    <property type="match status" value="2"/>
</dbReference>
<dbReference type="EMBL" id="CP061799">
    <property type="protein sequence ID" value="QTA78305.1"/>
    <property type="molecule type" value="Genomic_DNA"/>
</dbReference>
<feature type="modified residue" description="4-aspartylphosphate" evidence="6">
    <location>
        <position position="307"/>
    </location>
</feature>
<evidence type="ECO:0000256" key="4">
    <source>
        <dbReference type="ARBA" id="ARBA00048267"/>
    </source>
</evidence>
<dbReference type="Gene3D" id="3.40.50.180">
    <property type="entry name" value="Methylesterase CheB, C-terminal domain"/>
    <property type="match status" value="1"/>
</dbReference>
<dbReference type="GO" id="GO:0006935">
    <property type="term" value="P:chemotaxis"/>
    <property type="evidence" value="ECO:0007669"/>
    <property type="project" value="InterPro"/>
</dbReference>
<dbReference type="InterPro" id="IPR011006">
    <property type="entry name" value="CheY-like_superfamily"/>
</dbReference>
<organism evidence="9 10">
    <name type="scientific">Desulfonema limicola</name>
    <dbReference type="NCBI Taxonomy" id="45656"/>
    <lineage>
        <taxon>Bacteria</taxon>
        <taxon>Pseudomonadati</taxon>
        <taxon>Thermodesulfobacteriota</taxon>
        <taxon>Desulfobacteria</taxon>
        <taxon>Desulfobacterales</taxon>
        <taxon>Desulfococcaceae</taxon>
        <taxon>Desulfonema</taxon>
    </lineage>
</organism>
<keyword evidence="1" id="KW-0963">Cytoplasm</keyword>
<dbReference type="SUPFAM" id="SSF52738">
    <property type="entry name" value="Methylesterase CheB, C-terminal domain"/>
    <property type="match status" value="1"/>
</dbReference>
<keyword evidence="9" id="KW-0418">Kinase</keyword>
<dbReference type="SUPFAM" id="SSF52172">
    <property type="entry name" value="CheY-like"/>
    <property type="match status" value="2"/>
</dbReference>
<feature type="modified residue" description="4-aspartylphosphate" evidence="6">
    <location>
        <position position="58"/>
    </location>
</feature>
<evidence type="ECO:0000313" key="10">
    <source>
        <dbReference type="Proteomes" id="UP000663720"/>
    </source>
</evidence>
<dbReference type="PROSITE" id="PS50110">
    <property type="entry name" value="RESPONSE_REGULATORY"/>
    <property type="match status" value="2"/>
</dbReference>
<dbReference type="PANTHER" id="PTHR42872">
    <property type="entry name" value="PROTEIN-GLUTAMATE METHYLESTERASE/PROTEIN-GLUTAMINE GLUTAMINASE"/>
    <property type="match status" value="1"/>
</dbReference>
<dbReference type="CDD" id="cd17541">
    <property type="entry name" value="REC_CheB-like"/>
    <property type="match status" value="1"/>
</dbReference>
<dbReference type="GO" id="GO:0008984">
    <property type="term" value="F:protein-glutamate methylesterase activity"/>
    <property type="evidence" value="ECO:0007669"/>
    <property type="project" value="UniProtKB-EC"/>
</dbReference>
<keyword evidence="9" id="KW-0808">Transferase</keyword>
<keyword evidence="6" id="KW-0597">Phosphoprotein</keyword>
<accession>A0A975B3V2</accession>
<dbReference type="PROSITE" id="PS50122">
    <property type="entry name" value="CHEB"/>
    <property type="match status" value="1"/>
</dbReference>
<evidence type="ECO:0000259" key="8">
    <source>
        <dbReference type="PROSITE" id="PS50122"/>
    </source>
</evidence>
<dbReference type="InterPro" id="IPR025497">
    <property type="entry name" value="PatA-like_N"/>
</dbReference>
<evidence type="ECO:0000256" key="5">
    <source>
        <dbReference type="PROSITE-ProRule" id="PRU00050"/>
    </source>
</evidence>
<gene>
    <name evidence="9" type="ORF">dnl_05260</name>
</gene>
<dbReference type="Pfam" id="PF01339">
    <property type="entry name" value="CheB_methylest"/>
    <property type="match status" value="1"/>
</dbReference>
<dbReference type="Proteomes" id="UP000663720">
    <property type="component" value="Chromosome"/>
</dbReference>
<dbReference type="GO" id="GO:0000156">
    <property type="term" value="F:phosphorelay response regulator activity"/>
    <property type="evidence" value="ECO:0007669"/>
    <property type="project" value="InterPro"/>
</dbReference>
<dbReference type="GO" id="GO:0016301">
    <property type="term" value="F:kinase activity"/>
    <property type="evidence" value="ECO:0007669"/>
    <property type="project" value="UniProtKB-KW"/>
</dbReference>
<keyword evidence="10" id="KW-1185">Reference proteome</keyword>
<protein>
    <recommendedName>
        <fullName evidence="3">protein-glutamate methylesterase</fullName>
        <ecNumber evidence="3">3.1.1.61</ecNumber>
    </recommendedName>
</protein>
<dbReference type="PANTHER" id="PTHR42872:SF6">
    <property type="entry name" value="PROTEIN-GLUTAMATE METHYLESTERASE_PROTEIN-GLUTAMINE GLUTAMINASE"/>
    <property type="match status" value="1"/>
</dbReference>
<dbReference type="InterPro" id="IPR001789">
    <property type="entry name" value="Sig_transdc_resp-reg_receiver"/>
</dbReference>
<reference evidence="9" key="1">
    <citation type="journal article" date="2021" name="Microb. Physiol.">
        <title>Proteogenomic Insights into the Physiology of Marine, Sulfate-Reducing, Filamentous Desulfonema limicola and Desulfonema magnum.</title>
        <authorList>
            <person name="Schnaars V."/>
            <person name="Wohlbrand L."/>
            <person name="Scheve S."/>
            <person name="Hinrichs C."/>
            <person name="Reinhardt R."/>
            <person name="Rabus R."/>
        </authorList>
    </citation>
    <scope>NUCLEOTIDE SEQUENCE</scope>
    <source>
        <strain evidence="9">5ac10</strain>
    </source>
</reference>
<name>A0A975B3V2_9BACT</name>
<feature type="domain" description="Response regulatory" evidence="7">
    <location>
        <begin position="256"/>
        <end position="373"/>
    </location>
</feature>
<comment type="caution">
    <text evidence="5">Lacks conserved residue(s) required for the propagation of feature annotation.</text>
</comment>
<evidence type="ECO:0000256" key="3">
    <source>
        <dbReference type="ARBA" id="ARBA00039140"/>
    </source>
</evidence>
<evidence type="ECO:0000256" key="1">
    <source>
        <dbReference type="ARBA" id="ARBA00022490"/>
    </source>
</evidence>
<sequence>MGQSEEKVLIVDDDLVMLELLESGLAADHEIYETLSASSAREAIDILERVHISLVVSDVKMPVMSGLDLLAKIREKYPNTKVILITADDSQKLHNDIKKSGCHFFQKPIKMNLLRDLINRELFVKEENGFAGTLNNIQLPDLIQMCCYSSISTAIRVYMGNQSGTIYIEDGEIIHAECQGEEGLEAFYKVFSWRSGRFENLGDIVMPKTTIDKNWQYLLMEGHRQMDEAEALRRDEEEISLPDNKAPFLNSSDILRILIVDDSPMMCKILTDMLSADKNIEVAGTAVNGEDALKKIDDLQPDLITLDVNMPVMCGSTALKHIMIKNPCPVVIVSAMNNEAKTGVLDFLLLGAVDFIQKPVRTMDMEIQQKRLITSVCNAAGAKISNFRRTRVAKQVTDKKKLPQKQSSSLVVICSGAGGYAELFKIIPVIPDIQSCIVVLQEMFPSFQSPLSESLNQKSRINVKALQDKAALIDSQCYVALNNVSLGLKNTSQGYFLEPEEDITKIDFSDHMPDNFLKAASDIFSDRLKVILLSGANIGTMEGLAYVKKHQGIIIAQQPDSCLIPYPLEKAAAKGLITSEADIKEVINIIKR</sequence>
<dbReference type="InterPro" id="IPR035909">
    <property type="entry name" value="CheB_C"/>
</dbReference>
<dbReference type="Gene3D" id="3.40.50.2300">
    <property type="match status" value="2"/>
</dbReference>
<dbReference type="AlphaFoldDB" id="A0A975B3V2"/>
<evidence type="ECO:0000313" key="9">
    <source>
        <dbReference type="EMBL" id="QTA78305.1"/>
    </source>
</evidence>
<dbReference type="InterPro" id="IPR000673">
    <property type="entry name" value="Sig_transdc_resp-reg_Me-estase"/>
</dbReference>